<dbReference type="EMBL" id="JBHUHZ010000001">
    <property type="protein sequence ID" value="MFD2162061.1"/>
    <property type="molecule type" value="Genomic_DNA"/>
</dbReference>
<accession>A0ABW4ZKH4</accession>
<protein>
    <submittedName>
        <fullName evidence="1">Uncharacterized protein</fullName>
    </submittedName>
</protein>
<proteinExistence type="predicted"/>
<name>A0ABW4ZKH4_9SPHI</name>
<reference evidence="2" key="1">
    <citation type="journal article" date="2019" name="Int. J. Syst. Evol. Microbiol.">
        <title>The Global Catalogue of Microorganisms (GCM) 10K type strain sequencing project: providing services to taxonomists for standard genome sequencing and annotation.</title>
        <authorList>
            <consortium name="The Broad Institute Genomics Platform"/>
            <consortium name="The Broad Institute Genome Sequencing Center for Infectious Disease"/>
            <person name="Wu L."/>
            <person name="Ma J."/>
        </authorList>
    </citation>
    <scope>NUCLEOTIDE SEQUENCE [LARGE SCALE GENOMIC DNA]</scope>
    <source>
        <strain evidence="2">KCTC 42217</strain>
    </source>
</reference>
<comment type="caution">
    <text evidence="1">The sequence shown here is derived from an EMBL/GenBank/DDBJ whole genome shotgun (WGS) entry which is preliminary data.</text>
</comment>
<dbReference type="RefSeq" id="WP_255897965.1">
    <property type="nucleotide sequence ID" value="NZ_JAFMZO010000001.1"/>
</dbReference>
<evidence type="ECO:0000313" key="2">
    <source>
        <dbReference type="Proteomes" id="UP001597387"/>
    </source>
</evidence>
<organism evidence="1 2">
    <name type="scientific">Paradesertivirga mongoliensis</name>
    <dbReference type="NCBI Taxonomy" id="2100740"/>
    <lineage>
        <taxon>Bacteria</taxon>
        <taxon>Pseudomonadati</taxon>
        <taxon>Bacteroidota</taxon>
        <taxon>Sphingobacteriia</taxon>
        <taxon>Sphingobacteriales</taxon>
        <taxon>Sphingobacteriaceae</taxon>
        <taxon>Paradesertivirga</taxon>
    </lineage>
</organism>
<sequence length="319" mass="34638">MKKINLIPALILTVALVFTACKKDKNIVVSKAKNAKEFAEKLGPQKQTVSMTISTAPQTITLKGGTKITFPVGSLTKNGLPVTGEVTVVAYEMLKRSAVILGGTNTNHISGAPLVSDGFIFIDVKANGESVDKNLAIPVKVRIPAEREGVTQLWEGVQNDQQQMAWQAPKPANGAGQREVQSTQGEFAFDFGMLGWINCDVFWSYSNPKTTMSVEIPNNPGTFATFRGFSGETFVFFCAKGSNVAAQLYTPDGTSKVKSYDNVMPVGEEGRLIAFSIKDGKYYFAKKDITITANQNESLVLVETTEANVQTEINNLDNF</sequence>
<dbReference type="Proteomes" id="UP001597387">
    <property type="component" value="Unassembled WGS sequence"/>
</dbReference>
<gene>
    <name evidence="1" type="ORF">ACFSJU_06625</name>
</gene>
<dbReference type="PROSITE" id="PS51257">
    <property type="entry name" value="PROKAR_LIPOPROTEIN"/>
    <property type="match status" value="1"/>
</dbReference>
<evidence type="ECO:0000313" key="1">
    <source>
        <dbReference type="EMBL" id="MFD2162061.1"/>
    </source>
</evidence>
<keyword evidence="2" id="KW-1185">Reference proteome</keyword>